<name>A0ABR8KKV7_9SPHN</name>
<keyword evidence="2" id="KW-1185">Reference proteome</keyword>
<dbReference type="InterPro" id="IPR014955">
    <property type="entry name" value="DUF1826"/>
</dbReference>
<dbReference type="Proteomes" id="UP000635384">
    <property type="component" value="Unassembled WGS sequence"/>
</dbReference>
<sequence>MSEVLQFSAAISASSNILRDVLDPACNLAIWERKSHRPFEDLLSGDVRDVRFRAAPLQLRERQHDELASAGYADVAERDELIADVSVLADHYCAILGLAEVEVRLEVVTTNSCRKWHADYVKARLITTYVGSGTQWLCQQDAARMKQGDEPRNINSMSPGNVGIFKGKLATDTPAIHRSPPIDGTGEKRLLLVLNPPEED</sequence>
<evidence type="ECO:0000313" key="1">
    <source>
        <dbReference type="EMBL" id="MBD2840954.1"/>
    </source>
</evidence>
<dbReference type="EMBL" id="JACXLC010000001">
    <property type="protein sequence ID" value="MBD2840954.1"/>
    <property type="molecule type" value="Genomic_DNA"/>
</dbReference>
<comment type="caution">
    <text evidence="1">The sequence shown here is derived from an EMBL/GenBank/DDBJ whole genome shotgun (WGS) entry which is preliminary data.</text>
</comment>
<accession>A0ABR8KKV7</accession>
<evidence type="ECO:0000313" key="2">
    <source>
        <dbReference type="Proteomes" id="UP000635384"/>
    </source>
</evidence>
<reference evidence="1 2" key="1">
    <citation type="submission" date="2020-09" db="EMBL/GenBank/DDBJ databases">
        <authorList>
            <person name="Yoon J.-W."/>
        </authorList>
    </citation>
    <scope>NUCLEOTIDE SEQUENCE [LARGE SCALE GENOMIC DNA]</scope>
    <source>
        <strain evidence="1 2">KMU-140</strain>
    </source>
</reference>
<organism evidence="1 2">
    <name type="scientific">Erythrobacter rubeus</name>
    <dbReference type="NCBI Taxonomy" id="2760803"/>
    <lineage>
        <taxon>Bacteria</taxon>
        <taxon>Pseudomonadati</taxon>
        <taxon>Pseudomonadota</taxon>
        <taxon>Alphaproteobacteria</taxon>
        <taxon>Sphingomonadales</taxon>
        <taxon>Erythrobacteraceae</taxon>
        <taxon>Erythrobacter/Porphyrobacter group</taxon>
        <taxon>Erythrobacter</taxon>
    </lineage>
</organism>
<protein>
    <submittedName>
        <fullName evidence="1">DUF1826 domain-containing protein</fullName>
    </submittedName>
</protein>
<proteinExistence type="predicted"/>
<gene>
    <name evidence="1" type="ORF">IB285_01650</name>
</gene>
<dbReference type="Pfam" id="PF08856">
    <property type="entry name" value="DUF1826"/>
    <property type="match status" value="1"/>
</dbReference>